<proteinExistence type="inferred from homology"/>
<dbReference type="Pfam" id="PF00888">
    <property type="entry name" value="Cullin"/>
    <property type="match status" value="1"/>
</dbReference>
<dbReference type="SUPFAM" id="SSF74788">
    <property type="entry name" value="Cullin repeat-like"/>
    <property type="match status" value="1"/>
</dbReference>
<dbReference type="InterPro" id="IPR036317">
    <property type="entry name" value="Cullin_homology_sf"/>
</dbReference>
<organism evidence="6 7">
    <name type="scientific">Clathrus columnatus</name>
    <dbReference type="NCBI Taxonomy" id="1419009"/>
    <lineage>
        <taxon>Eukaryota</taxon>
        <taxon>Fungi</taxon>
        <taxon>Dikarya</taxon>
        <taxon>Basidiomycota</taxon>
        <taxon>Agaricomycotina</taxon>
        <taxon>Agaricomycetes</taxon>
        <taxon>Phallomycetidae</taxon>
        <taxon>Phallales</taxon>
        <taxon>Clathraceae</taxon>
        <taxon>Clathrus</taxon>
    </lineage>
</organism>
<dbReference type="InterPro" id="IPR016159">
    <property type="entry name" value="Cullin_repeat-like_dom_sf"/>
</dbReference>
<evidence type="ECO:0000256" key="1">
    <source>
        <dbReference type="ARBA" id="ARBA00006019"/>
    </source>
</evidence>
<feature type="domain" description="Cullin family profile" evidence="5">
    <location>
        <begin position="443"/>
        <end position="660"/>
    </location>
</feature>
<evidence type="ECO:0000256" key="4">
    <source>
        <dbReference type="SAM" id="MobiDB-lite"/>
    </source>
</evidence>
<evidence type="ECO:0000259" key="5">
    <source>
        <dbReference type="PROSITE" id="PS50069"/>
    </source>
</evidence>
<evidence type="ECO:0000256" key="3">
    <source>
        <dbReference type="RuleBase" id="RU003829"/>
    </source>
</evidence>
<protein>
    <recommendedName>
        <fullName evidence="5">Cullin family profile domain-containing protein</fullName>
    </recommendedName>
</protein>
<dbReference type="SMART" id="SM00182">
    <property type="entry name" value="CULLIN"/>
    <property type="match status" value="1"/>
</dbReference>
<dbReference type="AlphaFoldDB" id="A0AAV5AH82"/>
<dbReference type="Gene3D" id="3.30.230.130">
    <property type="entry name" value="Cullin, Chain C, Domain 2"/>
    <property type="match status" value="1"/>
</dbReference>
<dbReference type="Proteomes" id="UP001050691">
    <property type="component" value="Unassembled WGS sequence"/>
</dbReference>
<evidence type="ECO:0000313" key="7">
    <source>
        <dbReference type="Proteomes" id="UP001050691"/>
    </source>
</evidence>
<dbReference type="Pfam" id="PF26557">
    <property type="entry name" value="Cullin_AB"/>
    <property type="match status" value="1"/>
</dbReference>
<dbReference type="GO" id="GO:0031625">
    <property type="term" value="F:ubiquitin protein ligase binding"/>
    <property type="evidence" value="ECO:0007669"/>
    <property type="project" value="InterPro"/>
</dbReference>
<dbReference type="InterPro" id="IPR001373">
    <property type="entry name" value="Cullin_N"/>
</dbReference>
<dbReference type="InterPro" id="IPR045093">
    <property type="entry name" value="Cullin"/>
</dbReference>
<dbReference type="EMBL" id="BPWL01000007">
    <property type="protein sequence ID" value="GJJ12245.1"/>
    <property type="molecule type" value="Genomic_DNA"/>
</dbReference>
<dbReference type="Gene3D" id="1.20.1310.10">
    <property type="entry name" value="Cullin Repeats"/>
    <property type="match status" value="3"/>
</dbReference>
<dbReference type="InterPro" id="IPR059120">
    <property type="entry name" value="Cullin-like_AB"/>
</dbReference>
<dbReference type="PANTHER" id="PTHR11932">
    <property type="entry name" value="CULLIN"/>
    <property type="match status" value="1"/>
</dbReference>
<comment type="caution">
    <text evidence="6">The sequence shown here is derived from an EMBL/GenBank/DDBJ whole genome shotgun (WGS) entry which is preliminary data.</text>
</comment>
<keyword evidence="7" id="KW-1185">Reference proteome</keyword>
<dbReference type="GO" id="GO:0006511">
    <property type="term" value="P:ubiquitin-dependent protein catabolic process"/>
    <property type="evidence" value="ECO:0007669"/>
    <property type="project" value="InterPro"/>
</dbReference>
<dbReference type="SUPFAM" id="SSF75632">
    <property type="entry name" value="Cullin homology domain"/>
    <property type="match status" value="1"/>
</dbReference>
<dbReference type="InterPro" id="IPR016158">
    <property type="entry name" value="Cullin_homology"/>
</dbReference>
<evidence type="ECO:0000313" key="6">
    <source>
        <dbReference type="EMBL" id="GJJ12245.1"/>
    </source>
</evidence>
<feature type="compositionally biased region" description="Polar residues" evidence="4">
    <location>
        <begin position="35"/>
        <end position="47"/>
    </location>
</feature>
<feature type="region of interest" description="Disordered" evidence="4">
    <location>
        <begin position="17"/>
        <end position="47"/>
    </location>
</feature>
<accession>A0AAV5AH82</accession>
<dbReference type="PROSITE" id="PS50069">
    <property type="entry name" value="CULLIN_2"/>
    <property type="match status" value="1"/>
</dbReference>
<name>A0AAV5AH82_9AGAM</name>
<comment type="similarity">
    <text evidence="1 2 3">Belongs to the cullin family.</text>
</comment>
<gene>
    <name evidence="6" type="ORF">Clacol_006486</name>
</gene>
<sequence length="660" mass="75871">MALLAWPVTSKAFSSINIRPNDDTPGSPPRKAPRLSNTSSRVGSGVNQSLSKKITIYNVYDEPRLDQRESRKAIETMLRSFLNRTDPQNNRLLRSSYKTVFETVETAVVLLGMGADIYSMLRTQLQRTCAEVIAKRLTSQKGLPWLNLLIDEWKWFESQINLLESLFTWLDRAYACPKGILPVRQLGLDIFQDYVIRHVTIHDEIAPCIEECANAERTTHGTVPPHRTQLAFLIRMFQQLGLYESEFEVPYTLIAQKFYKNESDTLSSNGMTPTDFVNHCMRRVEEEVQRCRELLPEKSLPIVGKCVEKALLDNRITWIVGGLLPLLREKNVEGVCHMHDLLARVEAFEPMRLAFAQSTEIIVTEIVLLPIAEEEEMVPRLLQFRAFIDTLLISAFREGGENKDNIKINNEDLGRSARVKTRGPFGYAASDAFAKGFSKRPRKPAEMIAKFIDRSMRYGQRGASDRDFDEKLDSVLGLYQYTTDRDVFRTFYWRGLAKRLLLGRSASDDFEKAVIKKLREGYDPEFGKGNQMFKDLELSKDLMEEFHGKFPNLKHMSAMVLQSSSWPYQPKTGRDIDLPPSLLSNLEQFNKFYLTKHERHKIDWHHSLGTVTLTARFPAGQKELSVSLYQAVVLLLFNEKDRLGFSEIKEQTNLGKYFLR</sequence>
<evidence type="ECO:0000256" key="2">
    <source>
        <dbReference type="PROSITE-ProRule" id="PRU00330"/>
    </source>
</evidence>
<reference evidence="6" key="1">
    <citation type="submission" date="2021-10" db="EMBL/GenBank/DDBJ databases">
        <title>De novo Genome Assembly of Clathrus columnatus (Basidiomycota, Fungi) Using Illumina and Nanopore Sequence Data.</title>
        <authorList>
            <person name="Ogiso-Tanaka E."/>
            <person name="Itagaki H."/>
            <person name="Hosoya T."/>
            <person name="Hosaka K."/>
        </authorList>
    </citation>
    <scope>NUCLEOTIDE SEQUENCE</scope>
    <source>
        <strain evidence="6">MO-923</strain>
    </source>
</reference>